<dbReference type="RefSeq" id="WP_189079163.1">
    <property type="nucleotide sequence ID" value="NZ_BMMX01000007.1"/>
</dbReference>
<dbReference type="InterPro" id="IPR013094">
    <property type="entry name" value="AB_hydrolase_3"/>
</dbReference>
<proteinExistence type="predicted"/>
<dbReference type="Pfam" id="PF07859">
    <property type="entry name" value="Abhydrolase_3"/>
    <property type="match status" value="1"/>
</dbReference>
<sequence>MDLGRLHPQARLALAAQQRAPLTRPGLDAVRQSMAAATPDEVGPGPAVRRVTDGETASGVPTRLYADGPPDAPLLLYAHGGGWVMGDLTTHDGLCREIAARSGWAVLSVAYRRAPEHPHPAAVDDLLGALDLAGERDTVAVGGDSAGAHLAVLAARRADRPIAVQALLCPALDPAMNYPDLDDFGLHRDEMRFFWDAYLPPGIDRDDPGVNPMRADPAGTPPTVVITAEFDILRDEGERYAARLQAADVPVICTRYQGVNHNFVRKLAVFDAAAVAVAQLAAGLRRLAPASPRPA</sequence>
<evidence type="ECO:0000313" key="4">
    <source>
        <dbReference type="EMBL" id="GGK88531.1"/>
    </source>
</evidence>
<gene>
    <name evidence="4" type="ORF">GCM10012284_23230</name>
</gene>
<dbReference type="AlphaFoldDB" id="A0A8J3BZF8"/>
<comment type="caution">
    <text evidence="4">The sequence shown here is derived from an EMBL/GenBank/DDBJ whole genome shotgun (WGS) entry which is preliminary data.</text>
</comment>
<evidence type="ECO:0000256" key="1">
    <source>
        <dbReference type="ARBA" id="ARBA00022801"/>
    </source>
</evidence>
<protein>
    <recommendedName>
        <fullName evidence="3">Alpha/beta hydrolase fold-3 domain-containing protein</fullName>
    </recommendedName>
</protein>
<reference evidence="4" key="1">
    <citation type="journal article" date="2014" name="Int. J. Syst. Evol. Microbiol.">
        <title>Complete genome sequence of Corynebacterium casei LMG S-19264T (=DSM 44701T), isolated from a smear-ripened cheese.</title>
        <authorList>
            <consortium name="US DOE Joint Genome Institute (JGI-PGF)"/>
            <person name="Walter F."/>
            <person name="Albersmeier A."/>
            <person name="Kalinowski J."/>
            <person name="Ruckert C."/>
        </authorList>
    </citation>
    <scope>NUCLEOTIDE SEQUENCE</scope>
    <source>
        <strain evidence="4">CGMCC 4.7299</strain>
    </source>
</reference>
<evidence type="ECO:0000313" key="5">
    <source>
        <dbReference type="Proteomes" id="UP000656042"/>
    </source>
</evidence>
<dbReference type="EMBL" id="BMMX01000007">
    <property type="protein sequence ID" value="GGK88531.1"/>
    <property type="molecule type" value="Genomic_DNA"/>
</dbReference>
<dbReference type="Gene3D" id="3.40.50.1820">
    <property type="entry name" value="alpha/beta hydrolase"/>
    <property type="match status" value="1"/>
</dbReference>
<feature type="domain" description="Alpha/beta hydrolase fold-3" evidence="3">
    <location>
        <begin position="75"/>
        <end position="264"/>
    </location>
</feature>
<evidence type="ECO:0000256" key="2">
    <source>
        <dbReference type="SAM" id="MobiDB-lite"/>
    </source>
</evidence>
<dbReference type="InterPro" id="IPR029058">
    <property type="entry name" value="AB_hydrolase_fold"/>
</dbReference>
<organism evidence="4 5">
    <name type="scientific">Mangrovihabitans endophyticus</name>
    <dbReference type="NCBI Taxonomy" id="1751298"/>
    <lineage>
        <taxon>Bacteria</taxon>
        <taxon>Bacillati</taxon>
        <taxon>Actinomycetota</taxon>
        <taxon>Actinomycetes</taxon>
        <taxon>Micromonosporales</taxon>
        <taxon>Micromonosporaceae</taxon>
        <taxon>Mangrovihabitans</taxon>
    </lineage>
</organism>
<keyword evidence="5" id="KW-1185">Reference proteome</keyword>
<feature type="region of interest" description="Disordered" evidence="2">
    <location>
        <begin position="35"/>
        <end position="65"/>
    </location>
</feature>
<dbReference type="GO" id="GO:0016787">
    <property type="term" value="F:hydrolase activity"/>
    <property type="evidence" value="ECO:0007669"/>
    <property type="project" value="UniProtKB-KW"/>
</dbReference>
<evidence type="ECO:0000259" key="3">
    <source>
        <dbReference type="Pfam" id="PF07859"/>
    </source>
</evidence>
<accession>A0A8J3BZF8</accession>
<dbReference type="SUPFAM" id="SSF53474">
    <property type="entry name" value="alpha/beta-Hydrolases"/>
    <property type="match status" value="1"/>
</dbReference>
<dbReference type="InterPro" id="IPR050300">
    <property type="entry name" value="GDXG_lipolytic_enzyme"/>
</dbReference>
<keyword evidence="1" id="KW-0378">Hydrolase</keyword>
<reference evidence="4" key="2">
    <citation type="submission" date="2020-09" db="EMBL/GenBank/DDBJ databases">
        <authorList>
            <person name="Sun Q."/>
            <person name="Zhou Y."/>
        </authorList>
    </citation>
    <scope>NUCLEOTIDE SEQUENCE</scope>
    <source>
        <strain evidence="4">CGMCC 4.7299</strain>
    </source>
</reference>
<dbReference type="PANTHER" id="PTHR48081:SF8">
    <property type="entry name" value="ALPHA_BETA HYDROLASE FOLD-3 DOMAIN-CONTAINING PROTEIN-RELATED"/>
    <property type="match status" value="1"/>
</dbReference>
<name>A0A8J3BZF8_9ACTN</name>
<dbReference type="Proteomes" id="UP000656042">
    <property type="component" value="Unassembled WGS sequence"/>
</dbReference>
<dbReference type="PANTHER" id="PTHR48081">
    <property type="entry name" value="AB HYDROLASE SUPERFAMILY PROTEIN C4A8.06C"/>
    <property type="match status" value="1"/>
</dbReference>